<protein>
    <recommendedName>
        <fullName evidence="3">WGR domain-containing protein</fullName>
    </recommendedName>
</protein>
<gene>
    <name evidence="1" type="ORF">BW730_10665</name>
</gene>
<proteinExistence type="predicted"/>
<dbReference type="Proteomes" id="UP000188145">
    <property type="component" value="Chromosome"/>
</dbReference>
<reference evidence="2" key="1">
    <citation type="submission" date="2017-02" db="EMBL/GenBank/DDBJ databases">
        <title>Tessaracoccus aquaemaris sp. nov., isolated from the intestine of a Korean rockfish, Sebastes schlegelii, in a marine aquaculture pond.</title>
        <authorList>
            <person name="Tak E.J."/>
            <person name="Bae J.-W."/>
        </authorList>
    </citation>
    <scope>NUCLEOTIDE SEQUENCE [LARGE SCALE GENOMIC DNA]</scope>
    <source>
        <strain evidence="2">NSG39</strain>
    </source>
</reference>
<dbReference type="OrthoDB" id="4966798at2"/>
<dbReference type="RefSeq" id="WP_077686215.1">
    <property type="nucleotide sequence ID" value="NZ_CP019606.1"/>
</dbReference>
<keyword evidence="2" id="KW-1185">Reference proteome</keyword>
<accession>A0A1Q2CP51</accession>
<name>A0A1Q2CP51_9ACTN</name>
<dbReference type="STRING" id="1332264.BW730_10665"/>
<dbReference type="KEGG" id="tes:BW730_10665"/>
<dbReference type="EMBL" id="CP019606">
    <property type="protein sequence ID" value="AQP47886.1"/>
    <property type="molecule type" value="Genomic_DNA"/>
</dbReference>
<dbReference type="AlphaFoldDB" id="A0A1Q2CP51"/>
<organism evidence="1 2">
    <name type="scientific">Tessaracoccus aquimaris</name>
    <dbReference type="NCBI Taxonomy" id="1332264"/>
    <lineage>
        <taxon>Bacteria</taxon>
        <taxon>Bacillati</taxon>
        <taxon>Actinomycetota</taxon>
        <taxon>Actinomycetes</taxon>
        <taxon>Propionibacteriales</taxon>
        <taxon>Propionibacteriaceae</taxon>
        <taxon>Tessaracoccus</taxon>
    </lineage>
</organism>
<evidence type="ECO:0008006" key="3">
    <source>
        <dbReference type="Google" id="ProtNLM"/>
    </source>
</evidence>
<sequence length="196" mass="21550">MAYLDLVYRRDADGTLHYLDAWTDNGGVVVHTGKVGHRGGVSLRRTGAKAGVTAKQVMDDVTSEAAEQGYAPFPDDDRGWVVLQVWTATEDLSHPEDERMMSDMWDALDSHLRAFGVGECDGNDVGGTPSNPAYHRGTVVNWFCPVVDAEAGVKALRGFTRAFHLGSNHVIGIRPRPDDDYTLAFSPRKSDTQFRL</sequence>
<evidence type="ECO:0000313" key="1">
    <source>
        <dbReference type="EMBL" id="AQP47886.1"/>
    </source>
</evidence>
<evidence type="ECO:0000313" key="2">
    <source>
        <dbReference type="Proteomes" id="UP000188145"/>
    </source>
</evidence>